<keyword evidence="2" id="KW-0647">Proteasome</keyword>
<proteinExistence type="predicted"/>
<feature type="region of interest" description="Disordered" evidence="1">
    <location>
        <begin position="41"/>
        <end position="67"/>
    </location>
</feature>
<protein>
    <submittedName>
        <fullName evidence="2">Proteasome activator complex subunit 1</fullName>
    </submittedName>
</protein>
<evidence type="ECO:0000313" key="3">
    <source>
        <dbReference type="Proteomes" id="UP000018936"/>
    </source>
</evidence>
<dbReference type="Proteomes" id="UP000018936">
    <property type="component" value="Unassembled WGS sequence"/>
</dbReference>
<feature type="compositionally biased region" description="Basic and acidic residues" evidence="1">
    <location>
        <begin position="45"/>
        <end position="60"/>
    </location>
</feature>
<feature type="non-terminal residue" evidence="2">
    <location>
        <position position="1"/>
    </location>
</feature>
<gene>
    <name evidence="2" type="primary">PSME1</name>
    <name evidence="2" type="ORF">L345_06245</name>
</gene>
<keyword evidence="3" id="KW-1185">Reference proteome</keyword>
<accession>V8P1Z8</accession>
<organism evidence="2 3">
    <name type="scientific">Ophiophagus hannah</name>
    <name type="common">King cobra</name>
    <name type="synonym">Naja hannah</name>
    <dbReference type="NCBI Taxonomy" id="8665"/>
    <lineage>
        <taxon>Eukaryota</taxon>
        <taxon>Metazoa</taxon>
        <taxon>Chordata</taxon>
        <taxon>Craniata</taxon>
        <taxon>Vertebrata</taxon>
        <taxon>Euteleostomi</taxon>
        <taxon>Lepidosauria</taxon>
        <taxon>Squamata</taxon>
        <taxon>Bifurcata</taxon>
        <taxon>Unidentata</taxon>
        <taxon>Episquamata</taxon>
        <taxon>Toxicofera</taxon>
        <taxon>Serpentes</taxon>
        <taxon>Colubroidea</taxon>
        <taxon>Elapidae</taxon>
        <taxon>Elapinae</taxon>
        <taxon>Ophiophagus</taxon>
    </lineage>
</organism>
<dbReference type="GO" id="GO:0000502">
    <property type="term" value="C:proteasome complex"/>
    <property type="evidence" value="ECO:0007669"/>
    <property type="project" value="UniProtKB-KW"/>
</dbReference>
<sequence>MFSYLRSRVRVRITFAQDDEMMLRTSNREQNLVSLRAELDIPVPDPKKDEERRKQREPPCRLDIFGS</sequence>
<dbReference type="EMBL" id="AZIM01001134">
    <property type="protein sequence ID" value="ETE67958.1"/>
    <property type="molecule type" value="Genomic_DNA"/>
</dbReference>
<evidence type="ECO:0000313" key="2">
    <source>
        <dbReference type="EMBL" id="ETE67958.1"/>
    </source>
</evidence>
<dbReference type="AlphaFoldDB" id="V8P1Z8"/>
<reference evidence="2 3" key="1">
    <citation type="journal article" date="2013" name="Proc. Natl. Acad. Sci. U.S.A.">
        <title>The king cobra genome reveals dynamic gene evolution and adaptation in the snake venom system.</title>
        <authorList>
            <person name="Vonk F.J."/>
            <person name="Casewell N.R."/>
            <person name="Henkel C.V."/>
            <person name="Heimberg A.M."/>
            <person name="Jansen H.J."/>
            <person name="McCleary R.J."/>
            <person name="Kerkkamp H.M."/>
            <person name="Vos R.A."/>
            <person name="Guerreiro I."/>
            <person name="Calvete J.J."/>
            <person name="Wuster W."/>
            <person name="Woods A.E."/>
            <person name="Logan J.M."/>
            <person name="Harrison R.A."/>
            <person name="Castoe T.A."/>
            <person name="de Koning A.P."/>
            <person name="Pollock D.D."/>
            <person name="Yandell M."/>
            <person name="Calderon D."/>
            <person name="Renjifo C."/>
            <person name="Currier R.B."/>
            <person name="Salgado D."/>
            <person name="Pla D."/>
            <person name="Sanz L."/>
            <person name="Hyder A.S."/>
            <person name="Ribeiro J.M."/>
            <person name="Arntzen J.W."/>
            <person name="van den Thillart G.E."/>
            <person name="Boetzer M."/>
            <person name="Pirovano W."/>
            <person name="Dirks R.P."/>
            <person name="Spaink H.P."/>
            <person name="Duboule D."/>
            <person name="McGlinn E."/>
            <person name="Kini R.M."/>
            <person name="Richardson M.K."/>
        </authorList>
    </citation>
    <scope>NUCLEOTIDE SEQUENCE</scope>
    <source>
        <tissue evidence="2">Blood</tissue>
    </source>
</reference>
<name>V8P1Z8_OPHHA</name>
<comment type="caution">
    <text evidence="2">The sequence shown here is derived from an EMBL/GenBank/DDBJ whole genome shotgun (WGS) entry which is preliminary data.</text>
</comment>
<evidence type="ECO:0000256" key="1">
    <source>
        <dbReference type="SAM" id="MobiDB-lite"/>
    </source>
</evidence>